<comment type="caution">
    <text evidence="8">The sequence shown here is derived from an EMBL/GenBank/DDBJ whole genome shotgun (WGS) entry which is preliminary data.</text>
</comment>
<protein>
    <recommendedName>
        <fullName evidence="7">FAD dependent oxidoreductase domain-containing protein</fullName>
    </recommendedName>
</protein>
<dbReference type="STRING" id="1835702.A0A1F5L2L8"/>
<keyword evidence="4 6" id="KW-0274">FAD</keyword>
<evidence type="ECO:0000256" key="2">
    <source>
        <dbReference type="ARBA" id="ARBA00006730"/>
    </source>
</evidence>
<evidence type="ECO:0000256" key="6">
    <source>
        <dbReference type="PIRSR" id="PIRSR000189-1"/>
    </source>
</evidence>
<dbReference type="InterPro" id="IPR006076">
    <property type="entry name" value="FAD-dep_OxRdtase"/>
</dbReference>
<dbReference type="Gene3D" id="3.40.50.720">
    <property type="entry name" value="NAD(P)-binding Rossmann-like Domain"/>
    <property type="match status" value="1"/>
</dbReference>
<dbReference type="GeneID" id="34582181"/>
<dbReference type="PROSITE" id="PS00677">
    <property type="entry name" value="DAO"/>
    <property type="match status" value="1"/>
</dbReference>
<dbReference type="PANTHER" id="PTHR11530">
    <property type="entry name" value="D-AMINO ACID OXIDASE"/>
    <property type="match status" value="1"/>
</dbReference>
<feature type="binding site" evidence="6">
    <location>
        <position position="277"/>
    </location>
    <ligand>
        <name>D-dopa</name>
        <dbReference type="ChEBI" id="CHEBI:149689"/>
    </ligand>
</feature>
<evidence type="ECO:0000313" key="8">
    <source>
        <dbReference type="EMBL" id="OGE47240.1"/>
    </source>
</evidence>
<dbReference type="AlphaFoldDB" id="A0A1F5L2L8"/>
<comment type="cofactor">
    <cofactor evidence="1 6">
        <name>FAD</name>
        <dbReference type="ChEBI" id="CHEBI:57692"/>
    </cofactor>
</comment>
<dbReference type="GO" id="GO:0003884">
    <property type="term" value="F:D-amino-acid oxidase activity"/>
    <property type="evidence" value="ECO:0007669"/>
    <property type="project" value="InterPro"/>
</dbReference>
<dbReference type="SUPFAM" id="SSF51971">
    <property type="entry name" value="Nucleotide-binding domain"/>
    <property type="match status" value="1"/>
</dbReference>
<dbReference type="OrthoDB" id="2015447at2759"/>
<dbReference type="Gene3D" id="3.30.9.10">
    <property type="entry name" value="D-Amino Acid Oxidase, subunit A, domain 2"/>
    <property type="match status" value="1"/>
</dbReference>
<dbReference type="SUPFAM" id="SSF54373">
    <property type="entry name" value="FAD-linked reductases, C-terminal domain"/>
    <property type="match status" value="1"/>
</dbReference>
<feature type="binding site" evidence="6">
    <location>
        <position position="215"/>
    </location>
    <ligand>
        <name>D-dopa</name>
        <dbReference type="ChEBI" id="CHEBI:149689"/>
    </ligand>
</feature>
<feature type="domain" description="FAD dependent oxidoreductase" evidence="7">
    <location>
        <begin position="3"/>
        <end position="315"/>
    </location>
</feature>
<keyword evidence="9" id="KW-1185">Reference proteome</keyword>
<evidence type="ECO:0000256" key="5">
    <source>
        <dbReference type="ARBA" id="ARBA00023002"/>
    </source>
</evidence>
<evidence type="ECO:0000256" key="3">
    <source>
        <dbReference type="ARBA" id="ARBA00022630"/>
    </source>
</evidence>
<dbReference type="GO" id="GO:0005737">
    <property type="term" value="C:cytoplasm"/>
    <property type="evidence" value="ECO:0007669"/>
    <property type="project" value="TreeGrafter"/>
</dbReference>
<evidence type="ECO:0000256" key="4">
    <source>
        <dbReference type="ARBA" id="ARBA00022827"/>
    </source>
</evidence>
<dbReference type="InterPro" id="IPR006181">
    <property type="entry name" value="D-amino_acid_oxidase_CS"/>
</dbReference>
<dbReference type="InterPro" id="IPR023209">
    <property type="entry name" value="DAO"/>
</dbReference>
<proteinExistence type="inferred from homology"/>
<sequence>MEIVIIGSGIIGLLSALTLTDAGYKVTILARDLPKDDSLDWASPWAGAAIYPHPDTGGQPLQVETFKYYWALAHRDPTSSVQVVKATEYYDDRENDDSIWYKTLVPRYRRIIAKDLPSGAKIGFTYQSMTVNPAVFLPWIKKELESRGVQFVRKTVKSLREAEHITGCRVIVHASGLGASGLANDKNMVAIRGQTMFVETDFDETSLHQGSHYTYVIPRMYTGGAIMGGVSQPGNLSREVARELRSDILHRTRKLCEGSFDSVDLQRDVKRDIVGFRPYRKGGFRLEVEGNVVHAYGFGGLGYAFSYGAAQKVREMVDSLVRKQL</sequence>
<accession>A0A1F5L2L8</accession>
<keyword evidence="3" id="KW-0285">Flavoprotein</keyword>
<dbReference type="RefSeq" id="XP_022482701.1">
    <property type="nucleotide sequence ID" value="XM_022637447.1"/>
</dbReference>
<name>A0A1F5L2L8_PENAI</name>
<evidence type="ECO:0000259" key="7">
    <source>
        <dbReference type="Pfam" id="PF01266"/>
    </source>
</evidence>
<keyword evidence="5" id="KW-0560">Oxidoreductase</keyword>
<feature type="binding site" evidence="6">
    <location>
        <position position="156"/>
    </location>
    <ligand>
        <name>FAD</name>
        <dbReference type="ChEBI" id="CHEBI:57692"/>
    </ligand>
</feature>
<evidence type="ECO:0000256" key="1">
    <source>
        <dbReference type="ARBA" id="ARBA00001974"/>
    </source>
</evidence>
<dbReference type="PIRSF" id="PIRSF000189">
    <property type="entry name" value="D-aa_oxidase"/>
    <property type="match status" value="1"/>
</dbReference>
<reference evidence="8 9" key="1">
    <citation type="journal article" date="2016" name="Sci. Rep.">
        <title>Penicillium arizonense, a new, genome sequenced fungal species, reveals a high chemical diversity in secreted metabolites.</title>
        <authorList>
            <person name="Grijseels S."/>
            <person name="Nielsen J.C."/>
            <person name="Randelovic M."/>
            <person name="Nielsen J."/>
            <person name="Nielsen K.F."/>
            <person name="Workman M."/>
            <person name="Frisvad J.C."/>
        </authorList>
    </citation>
    <scope>NUCLEOTIDE SEQUENCE [LARGE SCALE GENOMIC DNA]</scope>
    <source>
        <strain evidence="8 9">CBS 141311</strain>
    </source>
</reference>
<dbReference type="GO" id="GO:0071949">
    <property type="term" value="F:FAD binding"/>
    <property type="evidence" value="ECO:0007669"/>
    <property type="project" value="InterPro"/>
</dbReference>
<evidence type="ECO:0000313" key="9">
    <source>
        <dbReference type="Proteomes" id="UP000177622"/>
    </source>
</evidence>
<dbReference type="Proteomes" id="UP000177622">
    <property type="component" value="Unassembled WGS sequence"/>
</dbReference>
<feature type="binding site" evidence="6">
    <location>
        <position position="300"/>
    </location>
    <ligand>
        <name>D-dopa</name>
        <dbReference type="ChEBI" id="CHEBI:149689"/>
    </ligand>
</feature>
<comment type="similarity">
    <text evidence="2">Belongs to the DAMOX/DASOX family.</text>
</comment>
<dbReference type="Pfam" id="PF01266">
    <property type="entry name" value="DAO"/>
    <property type="match status" value="1"/>
</dbReference>
<dbReference type="EMBL" id="LXJU01000053">
    <property type="protein sequence ID" value="OGE47240.1"/>
    <property type="molecule type" value="Genomic_DNA"/>
</dbReference>
<organism evidence="8 9">
    <name type="scientific">Penicillium arizonense</name>
    <dbReference type="NCBI Taxonomy" id="1835702"/>
    <lineage>
        <taxon>Eukaryota</taxon>
        <taxon>Fungi</taxon>
        <taxon>Dikarya</taxon>
        <taxon>Ascomycota</taxon>
        <taxon>Pezizomycotina</taxon>
        <taxon>Eurotiomycetes</taxon>
        <taxon>Eurotiomycetidae</taxon>
        <taxon>Eurotiales</taxon>
        <taxon>Aspergillaceae</taxon>
        <taxon>Penicillium</taxon>
    </lineage>
</organism>
<dbReference type="PANTHER" id="PTHR11530:SF11">
    <property type="entry name" value="D-ASPARTATE OXIDASE"/>
    <property type="match status" value="1"/>
</dbReference>
<dbReference type="GO" id="GO:0019478">
    <property type="term" value="P:D-amino acid catabolic process"/>
    <property type="evidence" value="ECO:0007669"/>
    <property type="project" value="TreeGrafter"/>
</dbReference>
<gene>
    <name evidence="8" type="ORF">PENARI_c053G09845</name>
</gene>